<dbReference type="EMBL" id="JRES01001407">
    <property type="protein sequence ID" value="KNC23158.1"/>
    <property type="molecule type" value="Genomic_DNA"/>
</dbReference>
<dbReference type="OMA" id="DEYPANL"/>
<keyword evidence="3" id="KW-1185">Reference proteome</keyword>
<proteinExistence type="predicted"/>
<organism evidence="2 3">
    <name type="scientific">Lucilia cuprina</name>
    <name type="common">Green bottle fly</name>
    <name type="synonym">Australian sheep blowfly</name>
    <dbReference type="NCBI Taxonomy" id="7375"/>
    <lineage>
        <taxon>Eukaryota</taxon>
        <taxon>Metazoa</taxon>
        <taxon>Ecdysozoa</taxon>
        <taxon>Arthropoda</taxon>
        <taxon>Hexapoda</taxon>
        <taxon>Insecta</taxon>
        <taxon>Pterygota</taxon>
        <taxon>Neoptera</taxon>
        <taxon>Endopterygota</taxon>
        <taxon>Diptera</taxon>
        <taxon>Brachycera</taxon>
        <taxon>Muscomorpha</taxon>
        <taxon>Oestroidea</taxon>
        <taxon>Calliphoridae</taxon>
        <taxon>Luciliinae</taxon>
        <taxon>Lucilia</taxon>
    </lineage>
</organism>
<dbReference type="OrthoDB" id="7883350at2759"/>
<evidence type="ECO:0000256" key="1">
    <source>
        <dbReference type="SAM" id="MobiDB-lite"/>
    </source>
</evidence>
<dbReference type="STRING" id="7375.A0A0L0BT39"/>
<accession>A0A0L0BT39</accession>
<protein>
    <recommendedName>
        <fullName evidence="4">Augmin complex subunit msd5</fullName>
    </recommendedName>
</protein>
<evidence type="ECO:0000313" key="2">
    <source>
        <dbReference type="EMBL" id="KNC23158.1"/>
    </source>
</evidence>
<evidence type="ECO:0008006" key="4">
    <source>
        <dbReference type="Google" id="ProtNLM"/>
    </source>
</evidence>
<feature type="compositionally biased region" description="Polar residues" evidence="1">
    <location>
        <begin position="93"/>
        <end position="116"/>
    </location>
</feature>
<feature type="region of interest" description="Disordered" evidence="1">
    <location>
        <begin position="77"/>
        <end position="116"/>
    </location>
</feature>
<evidence type="ECO:0000313" key="3">
    <source>
        <dbReference type="Proteomes" id="UP000037069"/>
    </source>
</evidence>
<dbReference type="AlphaFoldDB" id="A0A0L0BT39"/>
<sequence length="253" mass="28949">MDSQENFDKITHAINETYENILHEVCHVPRVMNLTDFYGMYEREEKAIDEKYDNVPKVTPTIELFAEVFKKLDEYPANLQKPKKPPPMRERLNSTISKSSPTLNDSTGSSTSSQNKENSLSLFNLHKIETDVPTASETLSSFVKFQKQLKLLNNEIIQQELDKEYAQKLKQLNVFAQQLEKILPTEKVGKCAISPEEESTLEDLANRMDDLNFIRAHQDILQNGPNNSIPAKLENLVDVLSYCVLAINNFNIN</sequence>
<gene>
    <name evidence="2" type="ORF">FF38_02470</name>
</gene>
<comment type="caution">
    <text evidence="2">The sequence shown here is derived from an EMBL/GenBank/DDBJ whole genome shotgun (WGS) entry which is preliminary data.</text>
</comment>
<dbReference type="Proteomes" id="UP000037069">
    <property type="component" value="Unassembled WGS sequence"/>
</dbReference>
<name>A0A0L0BT39_LUCCU</name>
<reference evidence="2 3" key="1">
    <citation type="journal article" date="2015" name="Nat. Commun.">
        <title>Lucilia cuprina genome unlocks parasitic fly biology to underpin future interventions.</title>
        <authorList>
            <person name="Anstead C.A."/>
            <person name="Korhonen P.K."/>
            <person name="Young N.D."/>
            <person name="Hall R.S."/>
            <person name="Jex A.R."/>
            <person name="Murali S.C."/>
            <person name="Hughes D.S."/>
            <person name="Lee S.F."/>
            <person name="Perry T."/>
            <person name="Stroehlein A.J."/>
            <person name="Ansell B.R."/>
            <person name="Breugelmans B."/>
            <person name="Hofmann A."/>
            <person name="Qu J."/>
            <person name="Dugan S."/>
            <person name="Lee S.L."/>
            <person name="Chao H."/>
            <person name="Dinh H."/>
            <person name="Han Y."/>
            <person name="Doddapaneni H.V."/>
            <person name="Worley K.C."/>
            <person name="Muzny D.M."/>
            <person name="Ioannidis P."/>
            <person name="Waterhouse R.M."/>
            <person name="Zdobnov E.M."/>
            <person name="James P.J."/>
            <person name="Bagnall N.H."/>
            <person name="Kotze A.C."/>
            <person name="Gibbs R.A."/>
            <person name="Richards S."/>
            <person name="Batterham P."/>
            <person name="Gasser R.B."/>
        </authorList>
    </citation>
    <scope>NUCLEOTIDE SEQUENCE [LARGE SCALE GENOMIC DNA]</scope>
    <source>
        <strain evidence="2 3">LS</strain>
        <tissue evidence="2">Full body</tissue>
    </source>
</reference>